<dbReference type="Gene3D" id="3.90.320.10">
    <property type="match status" value="1"/>
</dbReference>
<accession>A0A4Z1QW54</accession>
<dbReference type="AlphaFoldDB" id="A0A4Z1QW54"/>
<evidence type="ECO:0000313" key="1">
    <source>
        <dbReference type="EMBL" id="UYZ08597.1"/>
    </source>
</evidence>
<dbReference type="KEGG" id="asal:CFBP5507_06230"/>
<protein>
    <submittedName>
        <fullName evidence="1">YqaJ viral recombinase family protein</fullName>
    </submittedName>
</protein>
<sequence length="313" mass="35125">MHAVEIIKPKNRAAWLQARNADITASVVAALFGEHEFTTVFELWALKTGRIPHLEGETAAMQRGRLLEPVAVQLMREQRPDWRIEHNSAENIYYREPSSRLGGTPDVMVSARDRGRGVVQIKSVEASIFRRKWLDEDGNVEPPLWIALQATLEAHLTGSDWAAVAPLVVGHGLEMPIVEVPIVEGVIDAMRDRSAEFWALVASGNEPQPDFSRDAKIIEQIYGMGDQFDEVDLTADNRIPALIDERRECMAERDGAQGRINEIDAEIKAKMGSAHIAHIPNGQKITWKPQKRAGFFVEPVTSRVLRYPQNQKD</sequence>
<dbReference type="EMBL" id="CP109968">
    <property type="protein sequence ID" value="UYZ08597.1"/>
    <property type="molecule type" value="Genomic_DNA"/>
</dbReference>
<name>A0A4Z1QW54_9HYPH</name>
<dbReference type="RefSeq" id="WP_137410373.1">
    <property type="nucleotide sequence ID" value="NZ_CP109968.1"/>
</dbReference>
<dbReference type="InterPro" id="IPR011604">
    <property type="entry name" value="PDDEXK-like_dom_sf"/>
</dbReference>
<dbReference type="Pfam" id="PF09588">
    <property type="entry name" value="YqaJ"/>
    <property type="match status" value="1"/>
</dbReference>
<proteinExistence type="predicted"/>
<dbReference type="OrthoDB" id="7801725at2"/>
<gene>
    <name evidence="1" type="ORF">CFBP5507_06230</name>
</gene>
<reference evidence="1" key="1">
    <citation type="submission" date="2022-10" db="EMBL/GenBank/DDBJ databases">
        <title>Complete genome sequence of Agrobacterium salinitolerans CFBP5507.</title>
        <authorList>
            <person name="Tchabashvili S."/>
            <person name="Yen H.-C."/>
            <person name="Haryono M."/>
            <person name="Lin Y.-C."/>
            <person name="Lai E.-M."/>
            <person name="Kuo C.-H."/>
        </authorList>
    </citation>
    <scope>NUCLEOTIDE SEQUENCE</scope>
    <source>
        <strain evidence="1">CFBP5507</strain>
    </source>
</reference>
<dbReference type="InterPro" id="IPR019080">
    <property type="entry name" value="YqaJ_viral_recombinase"/>
</dbReference>
<dbReference type="SUPFAM" id="SSF52980">
    <property type="entry name" value="Restriction endonuclease-like"/>
    <property type="match status" value="1"/>
</dbReference>
<evidence type="ECO:0000313" key="2">
    <source>
        <dbReference type="Proteomes" id="UP000298735"/>
    </source>
</evidence>
<dbReference type="InterPro" id="IPR011335">
    <property type="entry name" value="Restrct_endonuc-II-like"/>
</dbReference>
<dbReference type="Proteomes" id="UP000298735">
    <property type="component" value="Chromosome Circular"/>
</dbReference>
<organism evidence="1 2">
    <name type="scientific">Agrobacterium salinitolerans</name>
    <dbReference type="NCBI Taxonomy" id="1183413"/>
    <lineage>
        <taxon>Bacteria</taxon>
        <taxon>Pseudomonadati</taxon>
        <taxon>Pseudomonadota</taxon>
        <taxon>Alphaproteobacteria</taxon>
        <taxon>Hyphomicrobiales</taxon>
        <taxon>Rhizobiaceae</taxon>
        <taxon>Rhizobium/Agrobacterium group</taxon>
        <taxon>Agrobacterium</taxon>
    </lineage>
</organism>